<dbReference type="RefSeq" id="WP_336806500.1">
    <property type="nucleotide sequence ID" value="NZ_JBBBNY010000002.1"/>
</dbReference>
<protein>
    <recommendedName>
        <fullName evidence="3">Cupin domain-containing protein</fullName>
    </recommendedName>
</protein>
<organism evidence="1 2">
    <name type="scientific">Fulvimonas yonginensis</name>
    <dbReference type="NCBI Taxonomy" id="1495200"/>
    <lineage>
        <taxon>Bacteria</taxon>
        <taxon>Pseudomonadati</taxon>
        <taxon>Pseudomonadota</taxon>
        <taxon>Gammaproteobacteria</taxon>
        <taxon>Lysobacterales</taxon>
        <taxon>Rhodanobacteraceae</taxon>
        <taxon>Fulvimonas</taxon>
    </lineage>
</organism>
<name>A0ABU8J9G7_9GAMM</name>
<dbReference type="CDD" id="cd07009">
    <property type="entry name" value="cupin_BLL0285-like"/>
    <property type="match status" value="1"/>
</dbReference>
<keyword evidence="2" id="KW-1185">Reference proteome</keyword>
<accession>A0ABU8J9G7</accession>
<evidence type="ECO:0008006" key="3">
    <source>
        <dbReference type="Google" id="ProtNLM"/>
    </source>
</evidence>
<reference evidence="1 2" key="1">
    <citation type="journal article" date="2014" name="Int. J. Syst. Evol. Microbiol.">
        <title>Fulvimonas yonginensis sp. nov., isolated from greenhouse soil, and emended description of the genus Fulvimonas.</title>
        <authorList>
            <person name="Ahn J.H."/>
            <person name="Kim S.J."/>
            <person name="Weon H.Y."/>
            <person name="Hong S.B."/>
            <person name="Seok S.J."/>
            <person name="Kwon S.W."/>
        </authorList>
    </citation>
    <scope>NUCLEOTIDE SEQUENCE [LARGE SCALE GENOMIC DNA]</scope>
    <source>
        <strain evidence="1 2">KACC 16952</strain>
    </source>
</reference>
<dbReference type="Proteomes" id="UP001381174">
    <property type="component" value="Unassembled WGS sequence"/>
</dbReference>
<comment type="caution">
    <text evidence="1">The sequence shown here is derived from an EMBL/GenBank/DDBJ whole genome shotgun (WGS) entry which is preliminary data.</text>
</comment>
<proteinExistence type="predicted"/>
<dbReference type="InterPro" id="IPR011051">
    <property type="entry name" value="RmlC_Cupin_sf"/>
</dbReference>
<evidence type="ECO:0000313" key="2">
    <source>
        <dbReference type="Proteomes" id="UP001381174"/>
    </source>
</evidence>
<dbReference type="EMBL" id="JBBBNY010000002">
    <property type="protein sequence ID" value="MEI7035876.1"/>
    <property type="molecule type" value="Genomic_DNA"/>
</dbReference>
<evidence type="ECO:0000313" key="1">
    <source>
        <dbReference type="EMBL" id="MEI7035876.1"/>
    </source>
</evidence>
<gene>
    <name evidence="1" type="ORF">WAT24_03780</name>
</gene>
<dbReference type="SUPFAM" id="SSF51182">
    <property type="entry name" value="RmlC-like cupins"/>
    <property type="match status" value="1"/>
</dbReference>
<sequence>MSAEACAPPRLTYWRIWTDEAGVSHQSRCVADDFERQSMGGAAPQWNAPQGEGHAKVVFAVLPVGWVGEWHENPRPQWIVPLSGRWFVQSMDGRRVEMGPGEVSFGGDQHCEADAKGRKGHRSGTVGGEPAVLMLVQLDRPTARGRPANASDDDDG</sequence>